<dbReference type="EMBL" id="CP003322">
    <property type="protein sequence ID" value="AFC43292.1"/>
    <property type="molecule type" value="Genomic_DNA"/>
</dbReference>
<dbReference type="eggNOG" id="ENOG5031ZTI">
    <property type="taxonomic scope" value="Bacteria"/>
</dbReference>
<evidence type="ECO:0000313" key="2">
    <source>
        <dbReference type="Proteomes" id="UP000008004"/>
    </source>
</evidence>
<reference evidence="1 2" key="1">
    <citation type="journal article" date="2012" name="J. Bacteriol.">
        <title>Complete genome sequence of Mycobacterium intracellulare strain ATCC 13950T.</title>
        <authorList>
            <person name="Kim B.J."/>
            <person name="Choi B.S."/>
            <person name="Lim J.S."/>
            <person name="Choi I.Y."/>
            <person name="Lee J.H."/>
            <person name="Chun J."/>
            <person name="Kook Y.H."/>
            <person name="Kim B.J."/>
        </authorList>
    </citation>
    <scope>NUCLEOTIDE SEQUENCE [LARGE SCALE GENOMIC DNA]</scope>
    <source>
        <strain evidence="2">ATCC 13950 / DSM 43223 / JCM 6384 / NCTC 13025 / 3600</strain>
    </source>
</reference>
<dbReference type="PATRIC" id="fig|487521.10.peg.2082"/>
<dbReference type="Proteomes" id="UP000008004">
    <property type="component" value="Chromosome"/>
</dbReference>
<gene>
    <name evidence="1" type="ordered locus">OCU_20730</name>
</gene>
<dbReference type="AlphaFoldDB" id="H8ITU4"/>
<proteinExistence type="predicted"/>
<dbReference type="HOGENOM" id="CLU_1164842_0_0_11"/>
<name>H8ITU4_MYCIA</name>
<protein>
    <submittedName>
        <fullName evidence="1">Uncharacterized protein</fullName>
    </submittedName>
</protein>
<accession>H8ITU4</accession>
<evidence type="ECO:0000313" key="1">
    <source>
        <dbReference type="EMBL" id="AFC43292.1"/>
    </source>
</evidence>
<organism evidence="1 2">
    <name type="scientific">Mycobacterium intracellulare (strain ATCC 13950 / DSM 43223 / JCM 6384 / NCTC 13025 / 3600)</name>
    <dbReference type="NCBI Taxonomy" id="487521"/>
    <lineage>
        <taxon>Bacteria</taxon>
        <taxon>Bacillati</taxon>
        <taxon>Actinomycetota</taxon>
        <taxon>Actinomycetes</taxon>
        <taxon>Mycobacteriales</taxon>
        <taxon>Mycobacteriaceae</taxon>
        <taxon>Mycobacterium</taxon>
        <taxon>Mycobacterium avium complex (MAC)</taxon>
    </lineage>
</organism>
<dbReference type="RefSeq" id="WP_014379835.1">
    <property type="nucleotide sequence ID" value="NC_016946.1"/>
</dbReference>
<dbReference type="KEGG" id="mia:OCU_20730"/>
<sequence length="238" mass="27561">MIDHDELDPDLEQRLNAAMQAGAQASGVRWQPFTDVQAREAKAYGEAMAAVSAMHIWGILNKDGEYDEFAAYDTSNLRNPDTGRLAPQGDMILQMLCAERYRQYLEDCDAEQERLIDPRHAPSYDETDPLTANRLYVLTYRYRYLVPLEIPYDWQAYLRETLARQTKCDVHLLHRCWDHQATPVVYTLVYKRGEILYAFKTCNECRDALSWISYGHPAYSGPVDKWIDEGNNREAPEL</sequence>